<evidence type="ECO:0000256" key="2">
    <source>
        <dbReference type="ARBA" id="ARBA00022707"/>
    </source>
</evidence>
<dbReference type="InterPro" id="IPR028209">
    <property type="entry name" value="LAMTOR1/MEH1"/>
</dbReference>
<dbReference type="GO" id="GO:0071986">
    <property type="term" value="C:Ragulator complex"/>
    <property type="evidence" value="ECO:0007669"/>
    <property type="project" value="InterPro"/>
</dbReference>
<organism evidence="7 8">
    <name type="scientific">Aureobasidium pullulans EXF-150</name>
    <dbReference type="NCBI Taxonomy" id="1043002"/>
    <lineage>
        <taxon>Eukaryota</taxon>
        <taxon>Fungi</taxon>
        <taxon>Dikarya</taxon>
        <taxon>Ascomycota</taxon>
        <taxon>Pezizomycotina</taxon>
        <taxon>Dothideomycetes</taxon>
        <taxon>Dothideomycetidae</taxon>
        <taxon>Dothideales</taxon>
        <taxon>Saccotheciaceae</taxon>
        <taxon>Aureobasidium</taxon>
    </lineage>
</organism>
<dbReference type="HOGENOM" id="CLU_1540355_0_0_1"/>
<evidence type="ECO:0000256" key="3">
    <source>
        <dbReference type="ARBA" id="ARBA00023136"/>
    </source>
</evidence>
<evidence type="ECO:0000313" key="7">
    <source>
        <dbReference type="EMBL" id="KEQ87189.1"/>
    </source>
</evidence>
<reference evidence="7 8" key="1">
    <citation type="journal article" date="2014" name="BMC Genomics">
        <title>Genome sequencing of four Aureobasidium pullulans varieties: biotechnological potential, stress tolerance, and description of new species.</title>
        <authorList>
            <person name="Gostin Ar C."/>
            <person name="Ohm R.A."/>
            <person name="Kogej T."/>
            <person name="Sonjak S."/>
            <person name="Turk M."/>
            <person name="Zajc J."/>
            <person name="Zalar P."/>
            <person name="Grube M."/>
            <person name="Sun H."/>
            <person name="Han J."/>
            <person name="Sharma A."/>
            <person name="Chiniquy J."/>
            <person name="Ngan C.Y."/>
            <person name="Lipzen A."/>
            <person name="Barry K."/>
            <person name="Grigoriev I.V."/>
            <person name="Gunde-Cimerman N."/>
        </authorList>
    </citation>
    <scope>NUCLEOTIDE SEQUENCE [LARGE SCALE GENOMIC DNA]</scope>
    <source>
        <strain evidence="7 8">EXF-150</strain>
    </source>
</reference>
<gene>
    <name evidence="7" type="ORF">M438DRAFT_395398</name>
</gene>
<dbReference type="GO" id="GO:0032008">
    <property type="term" value="P:positive regulation of TOR signaling"/>
    <property type="evidence" value="ECO:0007669"/>
    <property type="project" value="InterPro"/>
</dbReference>
<dbReference type="GO" id="GO:0031902">
    <property type="term" value="C:late endosome membrane"/>
    <property type="evidence" value="ECO:0007669"/>
    <property type="project" value="InterPro"/>
</dbReference>
<dbReference type="Proteomes" id="UP000030706">
    <property type="component" value="Unassembled WGS sequence"/>
</dbReference>
<dbReference type="GeneID" id="40751516"/>
<dbReference type="GO" id="GO:0043410">
    <property type="term" value="P:positive regulation of MAPK cascade"/>
    <property type="evidence" value="ECO:0007669"/>
    <property type="project" value="InterPro"/>
</dbReference>
<dbReference type="GO" id="GO:0045121">
    <property type="term" value="C:membrane raft"/>
    <property type="evidence" value="ECO:0007669"/>
    <property type="project" value="InterPro"/>
</dbReference>
<accession>A0A074XU97</accession>
<protein>
    <recommendedName>
        <fullName evidence="9">Late endosomal/lysosomal adaptor and MAPK and MTOR activator-domain-containing protein</fullName>
    </recommendedName>
</protein>
<dbReference type="OrthoDB" id="5299893at2759"/>
<comment type="subcellular location">
    <subcellularLocation>
        <location evidence="1">Endomembrane system</location>
    </subcellularLocation>
</comment>
<dbReference type="EMBL" id="KL584977">
    <property type="protein sequence ID" value="KEQ87189.1"/>
    <property type="molecule type" value="Genomic_DNA"/>
</dbReference>
<name>A0A074XU97_AURPU</name>
<dbReference type="Pfam" id="PF15454">
    <property type="entry name" value="LAMTOR"/>
    <property type="match status" value="1"/>
</dbReference>
<keyword evidence="8" id="KW-1185">Reference proteome</keyword>
<evidence type="ECO:0008006" key="9">
    <source>
        <dbReference type="Google" id="ProtNLM"/>
    </source>
</evidence>
<keyword evidence="3" id="KW-0472">Membrane</keyword>
<dbReference type="GO" id="GO:0071230">
    <property type="term" value="P:cellular response to amino acid stimulus"/>
    <property type="evidence" value="ECO:0007669"/>
    <property type="project" value="InterPro"/>
</dbReference>
<dbReference type="RefSeq" id="XP_029763376.1">
    <property type="nucleotide sequence ID" value="XM_029909210.1"/>
</dbReference>
<evidence type="ECO:0000256" key="5">
    <source>
        <dbReference type="ARBA" id="ARBA00023288"/>
    </source>
</evidence>
<sequence>MGICASCLGLNRQEAREASESEGLLYEDATQPQYGTVTPGATLPEPDPEELRREREVLERICAQTSNELIDVLHHDSKLAGDYPYLLNKHFPPSSSGASSPTTTIVDENAWLAATQGAERELWDEVKGLNPGELVLELNPPTNTTR</sequence>
<feature type="region of interest" description="Disordered" evidence="6">
    <location>
        <begin position="18"/>
        <end position="48"/>
    </location>
</feature>
<dbReference type="AlphaFoldDB" id="A0A074XU97"/>
<keyword evidence="4" id="KW-0564">Palmitate</keyword>
<dbReference type="GO" id="GO:0016197">
    <property type="term" value="P:endosomal transport"/>
    <property type="evidence" value="ECO:0007669"/>
    <property type="project" value="InterPro"/>
</dbReference>
<evidence type="ECO:0000313" key="8">
    <source>
        <dbReference type="Proteomes" id="UP000030706"/>
    </source>
</evidence>
<proteinExistence type="predicted"/>
<dbReference type="SMART" id="SM01262">
    <property type="entry name" value="LAMTOR"/>
    <property type="match status" value="1"/>
</dbReference>
<dbReference type="GO" id="GO:0001919">
    <property type="term" value="P:regulation of receptor recycling"/>
    <property type="evidence" value="ECO:0007669"/>
    <property type="project" value="InterPro"/>
</dbReference>
<evidence type="ECO:0000256" key="4">
    <source>
        <dbReference type="ARBA" id="ARBA00023139"/>
    </source>
</evidence>
<evidence type="ECO:0000256" key="6">
    <source>
        <dbReference type="SAM" id="MobiDB-lite"/>
    </source>
</evidence>
<keyword evidence="5" id="KW-0449">Lipoprotein</keyword>
<evidence type="ECO:0000256" key="1">
    <source>
        <dbReference type="ARBA" id="ARBA00004308"/>
    </source>
</evidence>
<keyword evidence="2" id="KW-0519">Myristate</keyword>